<accession>A0A367ZF40</accession>
<gene>
    <name evidence="2" type="ORF">OZSIB_3305</name>
</gene>
<dbReference type="InterPro" id="IPR012902">
    <property type="entry name" value="N_methyl_site"/>
</dbReference>
<keyword evidence="1" id="KW-0812">Transmembrane</keyword>
<evidence type="ECO:0000313" key="2">
    <source>
        <dbReference type="EMBL" id="RCK76713.1"/>
    </source>
</evidence>
<evidence type="ECO:0008006" key="4">
    <source>
        <dbReference type="Google" id="ProtNLM"/>
    </source>
</evidence>
<keyword evidence="1" id="KW-1133">Transmembrane helix</keyword>
<sequence>MRRRDGLTLPEVLVALVILAAAVFPLIRVFGTSYALTSKQAFQEQGLKIAEAALAKLMGVQFELLDNASTSVDLPFEVIHASGSSNGKITLQGSPALGSGSVDIGRVRYDIQVQVFREFSGPAGSSNALMFHFFHALPPADPNAGPLPPPPPPPLPFLPVPPPGLMIATYSCPDCFLRIAVTVSNPESQPVRLATFRADLRR</sequence>
<comment type="caution">
    <text evidence="2">The sequence shown here is derived from an EMBL/GenBank/DDBJ whole genome shotgun (WGS) entry which is preliminary data.</text>
</comment>
<proteinExistence type="predicted"/>
<name>A0A367ZF40_9BACT</name>
<dbReference type="Pfam" id="PF07963">
    <property type="entry name" value="N_methyl"/>
    <property type="match status" value="1"/>
</dbReference>
<organism evidence="2 3">
    <name type="scientific">Candidatus Ozemobacter sibiricus</name>
    <dbReference type="NCBI Taxonomy" id="2268124"/>
    <lineage>
        <taxon>Bacteria</taxon>
        <taxon>Candidatus Ozemobacteria</taxon>
        <taxon>Candidatus Ozemobacterales</taxon>
        <taxon>Candidatus Ozemobacteraceae</taxon>
        <taxon>Candidatus Ozemobacter</taxon>
    </lineage>
</organism>
<reference evidence="2 3" key="1">
    <citation type="submission" date="2018-05" db="EMBL/GenBank/DDBJ databases">
        <title>A metagenomic window into the 2 km-deep terrestrial subsurface aquifer revealed taxonomically and functionally diverse microbial community comprising novel uncultured bacterial lineages.</title>
        <authorList>
            <person name="Kadnikov V.V."/>
            <person name="Mardanov A.V."/>
            <person name="Beletsky A.V."/>
            <person name="Banks D."/>
            <person name="Pimenov N.V."/>
            <person name="Frank Y.A."/>
            <person name="Karnachuk O.V."/>
            <person name="Ravin N.V."/>
        </authorList>
    </citation>
    <scope>NUCLEOTIDE SEQUENCE [LARGE SCALE GENOMIC DNA]</scope>
    <source>
        <strain evidence="2">BY5</strain>
    </source>
</reference>
<dbReference type="Proteomes" id="UP000252355">
    <property type="component" value="Unassembled WGS sequence"/>
</dbReference>
<dbReference type="AlphaFoldDB" id="A0A367ZF40"/>
<evidence type="ECO:0000313" key="3">
    <source>
        <dbReference type="Proteomes" id="UP000252355"/>
    </source>
</evidence>
<dbReference type="EMBL" id="QOQW01000035">
    <property type="protein sequence ID" value="RCK76713.1"/>
    <property type="molecule type" value="Genomic_DNA"/>
</dbReference>
<protein>
    <recommendedName>
        <fullName evidence="4">Prepilin-type N-terminal cleavage/methylation domain-containing protein</fullName>
    </recommendedName>
</protein>
<dbReference type="NCBIfam" id="TIGR02532">
    <property type="entry name" value="IV_pilin_GFxxxE"/>
    <property type="match status" value="1"/>
</dbReference>
<keyword evidence="1" id="KW-0472">Membrane</keyword>
<evidence type="ECO:0000256" key="1">
    <source>
        <dbReference type="SAM" id="Phobius"/>
    </source>
</evidence>
<feature type="transmembrane region" description="Helical" evidence="1">
    <location>
        <begin position="12"/>
        <end position="31"/>
    </location>
</feature>